<evidence type="ECO:0000313" key="1">
    <source>
        <dbReference type="EMBL" id="OTF73346.1"/>
    </source>
</evidence>
<dbReference type="Proteomes" id="UP000194236">
    <property type="component" value="Unassembled WGS sequence"/>
</dbReference>
<feature type="non-terminal residue" evidence="1">
    <location>
        <position position="1"/>
    </location>
</feature>
<dbReference type="AlphaFoldDB" id="A0A1Y3B142"/>
<accession>A0A1Y3B142</accession>
<keyword evidence="2" id="KW-1185">Reference proteome</keyword>
<sequence length="110" mass="12135">NDEINNNNDKDVEHELVLLIPEPFHPQDVVLVKPRKQDEKIFQNSAKIEQSSSNNNNQTAKNEEEIQQIIGIPKVAVGVSPLRYMVRPIGAFTGLNVNAADKTSTSVDGA</sequence>
<evidence type="ECO:0000313" key="2">
    <source>
        <dbReference type="Proteomes" id="UP000194236"/>
    </source>
</evidence>
<name>A0A1Y3B142_EURMA</name>
<proteinExistence type="predicted"/>
<organism evidence="1 2">
    <name type="scientific">Euroglyphus maynei</name>
    <name type="common">Mayne's house dust mite</name>
    <dbReference type="NCBI Taxonomy" id="6958"/>
    <lineage>
        <taxon>Eukaryota</taxon>
        <taxon>Metazoa</taxon>
        <taxon>Ecdysozoa</taxon>
        <taxon>Arthropoda</taxon>
        <taxon>Chelicerata</taxon>
        <taxon>Arachnida</taxon>
        <taxon>Acari</taxon>
        <taxon>Acariformes</taxon>
        <taxon>Sarcoptiformes</taxon>
        <taxon>Astigmata</taxon>
        <taxon>Psoroptidia</taxon>
        <taxon>Analgoidea</taxon>
        <taxon>Pyroglyphidae</taxon>
        <taxon>Pyroglyphinae</taxon>
        <taxon>Euroglyphus</taxon>
    </lineage>
</organism>
<dbReference type="OrthoDB" id="6515308at2759"/>
<gene>
    <name evidence="1" type="ORF">BLA29_012594</name>
</gene>
<dbReference type="EMBL" id="MUJZ01052088">
    <property type="protein sequence ID" value="OTF73346.1"/>
    <property type="molecule type" value="Genomic_DNA"/>
</dbReference>
<comment type="caution">
    <text evidence="1">The sequence shown here is derived from an EMBL/GenBank/DDBJ whole genome shotgun (WGS) entry which is preliminary data.</text>
</comment>
<reference evidence="1 2" key="1">
    <citation type="submission" date="2017-03" db="EMBL/GenBank/DDBJ databases">
        <title>Genome Survey of Euroglyphus maynei.</title>
        <authorList>
            <person name="Arlian L.G."/>
            <person name="Morgan M.S."/>
            <person name="Rider S.D."/>
        </authorList>
    </citation>
    <scope>NUCLEOTIDE SEQUENCE [LARGE SCALE GENOMIC DNA]</scope>
    <source>
        <strain evidence="1">Arlian Lab</strain>
        <tissue evidence="1">Whole body</tissue>
    </source>
</reference>
<protein>
    <submittedName>
        <fullName evidence="1">Uncharacterized protein</fullName>
    </submittedName>
</protein>